<feature type="region of interest" description="Disordered" evidence="1">
    <location>
        <begin position="691"/>
        <end position="712"/>
    </location>
</feature>
<protein>
    <submittedName>
        <fullName evidence="2">Uncharacterized protein</fullName>
    </submittedName>
</protein>
<dbReference type="STRING" id="1166337.SAMN05192580_1347"/>
<dbReference type="EMBL" id="FOZG01000001">
    <property type="protein sequence ID" value="SFR86450.1"/>
    <property type="molecule type" value="Genomic_DNA"/>
</dbReference>
<sequence>MTLARPIATSFNGGELSPRMGGRVDTAIYPVGVETCENFVPTVEGAAVKRPGFEYIRPSRVTAGWLAAFRFNLTQQYLLEFSDGIVRFFTNGERIETSPNVPLELAVPYSAAEAPFISMQQSFDRLYLAHPDHPPAAIVRTGATSFTYEVLELLNGPFADPNGDEAATVAVSDTTGTVTVTATKPIFAAGDVGASIRIEARDFSDVTAWDAGMDGVTVGQRRRSEGKVYVAETPGRTGTIQPIHTSGSEWDGSNQGEDINEKGPFGVRWRYLHDRFGQGRITAVASDGMSATVEVTRRLADSVKTVATHRWAKSIFSAAAGWPSVVKVAFGRLLFFKGFDVVGSVAGDYGGGRVNFATTTSAGLIAADLGFRRTLATEDPVLWVAGDRKLIVGTASKELAVGAINSGAAVSGDNIAADPQSFYGSERVWPAQIGTSTIFVQRGGRKLREAQYAFANDRYVAANMTVWCRHVTRSGIRQFAFQAEPEELLLAVRADGQIAVHPHAPEQEIKGFARIVPGGGGRILSAVTIVGADGLTDELWCLIEREGVRSVEKMAPWRDEGDPLENAFFVDAGVSGIAASGQTHFAGLAHLAGKPVAVLAAGGVVQNITVNPDGSIDLPENAVPDERPFRITIGLRYDATLTTLRPELRTNGETSQGKRQRLVGIVLRLLDTVGIRVGAKGGKLDELIDRTGSDRMDEPVPPLSADSERSVSGGWDRHGQATFVSSDPLPAVIVAAMPKVAVGS</sequence>
<organism evidence="2 3">
    <name type="scientific">Sphingomonas jatrophae</name>
    <dbReference type="NCBI Taxonomy" id="1166337"/>
    <lineage>
        <taxon>Bacteria</taxon>
        <taxon>Pseudomonadati</taxon>
        <taxon>Pseudomonadota</taxon>
        <taxon>Alphaproteobacteria</taxon>
        <taxon>Sphingomonadales</taxon>
        <taxon>Sphingomonadaceae</taxon>
        <taxon>Sphingomonas</taxon>
    </lineage>
</organism>
<feature type="region of interest" description="Disordered" evidence="1">
    <location>
        <begin position="236"/>
        <end position="257"/>
    </location>
</feature>
<dbReference type="AlphaFoldDB" id="A0A1I6K6H5"/>
<name>A0A1I6K6H5_9SPHN</name>
<accession>A0A1I6K6H5</accession>
<dbReference type="RefSeq" id="WP_093312612.1">
    <property type="nucleotide sequence ID" value="NZ_FOZG01000001.1"/>
</dbReference>
<keyword evidence="3" id="KW-1185">Reference proteome</keyword>
<proteinExistence type="predicted"/>
<evidence type="ECO:0000313" key="3">
    <source>
        <dbReference type="Proteomes" id="UP000198824"/>
    </source>
</evidence>
<dbReference type="OrthoDB" id="5438497at2"/>
<evidence type="ECO:0000256" key="1">
    <source>
        <dbReference type="SAM" id="MobiDB-lite"/>
    </source>
</evidence>
<gene>
    <name evidence="2" type="ORF">SAMN05192580_1347</name>
</gene>
<reference evidence="2 3" key="1">
    <citation type="submission" date="2016-10" db="EMBL/GenBank/DDBJ databases">
        <authorList>
            <person name="de Groot N.N."/>
        </authorList>
    </citation>
    <scope>NUCLEOTIDE SEQUENCE [LARGE SCALE GENOMIC DNA]</scope>
    <source>
        <strain evidence="2 3">S5-249</strain>
    </source>
</reference>
<dbReference type="Proteomes" id="UP000198824">
    <property type="component" value="Unassembled WGS sequence"/>
</dbReference>
<evidence type="ECO:0000313" key="2">
    <source>
        <dbReference type="EMBL" id="SFR86450.1"/>
    </source>
</evidence>